<accession>A0A6J5LS68</accession>
<organism evidence="1">
    <name type="scientific">uncultured Caudovirales phage</name>
    <dbReference type="NCBI Taxonomy" id="2100421"/>
    <lineage>
        <taxon>Viruses</taxon>
        <taxon>Duplodnaviria</taxon>
        <taxon>Heunggongvirae</taxon>
        <taxon>Uroviricota</taxon>
        <taxon>Caudoviricetes</taxon>
        <taxon>Peduoviridae</taxon>
        <taxon>Maltschvirus</taxon>
        <taxon>Maltschvirus maltsch</taxon>
    </lineage>
</organism>
<evidence type="ECO:0000313" key="1">
    <source>
        <dbReference type="EMBL" id="CAB4136013.1"/>
    </source>
</evidence>
<proteinExistence type="predicted"/>
<dbReference type="EMBL" id="LR796313">
    <property type="protein sequence ID" value="CAB4136013.1"/>
    <property type="molecule type" value="Genomic_DNA"/>
</dbReference>
<sequence length="196" mass="22712">MAKYNSIEKIPAKLFFEVLSSKDYTLLEADNEDEDLEMVFIAIYDDFFVKSDNPEAKRYLNLTTNIAFLEYKLATIKQVMEFTYFAQLTKEMRDKLLKALEVGCGIYIDKDADFTEEVKRVMQVETGIIENDLTMEKLDLDSMVKNSSQKAFDFYDNIVSLSNVHERNIDETLTLAMYIALDKSAKQKIKKQNNGK</sequence>
<reference evidence="1" key="1">
    <citation type="submission" date="2020-04" db="EMBL/GenBank/DDBJ databases">
        <authorList>
            <person name="Chiriac C."/>
            <person name="Salcher M."/>
            <person name="Ghai R."/>
            <person name="Kavagutti S V."/>
        </authorList>
    </citation>
    <scope>NUCLEOTIDE SEQUENCE</scope>
</reference>
<protein>
    <submittedName>
        <fullName evidence="1">Uncharacterized protein</fullName>
    </submittedName>
</protein>
<gene>
    <name evidence="1" type="ORF">UFOVP299_2</name>
</gene>
<name>A0A6J5LS68_9CAUD</name>